<dbReference type="PANTHER" id="PTHR34296">
    <property type="entry name" value="TRANSCRIPTIONAL ACTIVATOR PROTEIN MED"/>
    <property type="match status" value="1"/>
</dbReference>
<feature type="signal peptide" evidence="6">
    <location>
        <begin position="1"/>
        <end position="20"/>
    </location>
</feature>
<evidence type="ECO:0000313" key="9">
    <source>
        <dbReference type="Proteomes" id="UP000287233"/>
    </source>
</evidence>
<evidence type="ECO:0000256" key="3">
    <source>
        <dbReference type="ARBA" id="ARBA00022729"/>
    </source>
</evidence>
<evidence type="ECO:0000256" key="6">
    <source>
        <dbReference type="SAM" id="SignalP"/>
    </source>
</evidence>
<dbReference type="PANTHER" id="PTHR34296:SF2">
    <property type="entry name" value="ABC TRANSPORTER GUANOSINE-BINDING PROTEIN NUPN"/>
    <property type="match status" value="1"/>
</dbReference>
<evidence type="ECO:0000256" key="4">
    <source>
        <dbReference type="ARBA" id="ARBA00023136"/>
    </source>
</evidence>
<dbReference type="InterPro" id="IPR050957">
    <property type="entry name" value="BMP_lipoprotein"/>
</dbReference>
<proteinExistence type="predicted"/>
<keyword evidence="2" id="KW-1003">Cell membrane</keyword>
<keyword evidence="3 6" id="KW-0732">Signal</keyword>
<keyword evidence="5" id="KW-0449">Lipoprotein</keyword>
<dbReference type="Pfam" id="PF02608">
    <property type="entry name" value="Bmp"/>
    <property type="match status" value="1"/>
</dbReference>
<feature type="chain" id="PRO_5019564858" description="ABC transporter substrate-binding protein PnrA-like domain-containing protein" evidence="6">
    <location>
        <begin position="21"/>
        <end position="386"/>
    </location>
</feature>
<sequence>MRKWLGLALVLVLATAPVFAGKVAVVLDVGGRGDLSFNDMGFKGTDQAAEDFGLEMVEVQSATAADYLPNLRNLARTRQYDLIICVGFLLGDALAQAAEEFPQQKFAIIDSVVDAPNVMSIVFRENEMSALVGALGAMVAAHYGYPNVGVVLGIEIPVLYHFEAGYRFGIDWGNQKYAQVTGTAKPTGLLYTYTGSFSDIALGKAATEAMLAQGAVGVYNVAGPLGIGDLEAITEFHRNRGTRSGPPYYFGVDANQDWMGKGMHGLASGMKRVDIGCYKAVEAVVKGTFKGGITSLGLAEGGVGISKYPDLIEFIEFGISAGALKPEDRDETISNWLANRATVPAWIWQAVDELEAGILDGTIVVPTADTAAEMQAIRALYTLGAP</sequence>
<feature type="domain" description="ABC transporter substrate-binding protein PnrA-like" evidence="7">
    <location>
        <begin position="23"/>
        <end position="313"/>
    </location>
</feature>
<evidence type="ECO:0000256" key="2">
    <source>
        <dbReference type="ARBA" id="ARBA00022475"/>
    </source>
</evidence>
<dbReference type="AlphaFoldDB" id="A0A410FW05"/>
<evidence type="ECO:0000256" key="5">
    <source>
        <dbReference type="ARBA" id="ARBA00023288"/>
    </source>
</evidence>
<protein>
    <recommendedName>
        <fullName evidence="7">ABC transporter substrate-binding protein PnrA-like domain-containing protein</fullName>
    </recommendedName>
</protein>
<comment type="subcellular location">
    <subcellularLocation>
        <location evidence="1">Cell membrane</location>
    </subcellularLocation>
</comment>
<dbReference type="InterPro" id="IPR003760">
    <property type="entry name" value="PnrA-like"/>
</dbReference>
<dbReference type="KEGG" id="bih:BIP78_1501"/>
<dbReference type="Gene3D" id="3.40.50.2300">
    <property type="match status" value="2"/>
</dbReference>
<dbReference type="GO" id="GO:0005886">
    <property type="term" value="C:plasma membrane"/>
    <property type="evidence" value="ECO:0007669"/>
    <property type="project" value="UniProtKB-SubCell"/>
</dbReference>
<dbReference type="Proteomes" id="UP000287233">
    <property type="component" value="Chromosome"/>
</dbReference>
<dbReference type="CDD" id="cd06354">
    <property type="entry name" value="PBP1_PrnA-like"/>
    <property type="match status" value="1"/>
</dbReference>
<gene>
    <name evidence="8" type="ORF">BIP78_1501</name>
</gene>
<organism evidence="8 9">
    <name type="scientific">Bipolaricaulis sibiricus</name>
    <dbReference type="NCBI Taxonomy" id="2501609"/>
    <lineage>
        <taxon>Bacteria</taxon>
        <taxon>Candidatus Bipolaricaulota</taxon>
        <taxon>Candidatus Bipolaricaulia</taxon>
        <taxon>Candidatus Bipolaricaulales</taxon>
        <taxon>Candidatus Bipolaricaulaceae</taxon>
        <taxon>Candidatus Bipolaricaulis</taxon>
    </lineage>
</organism>
<accession>A0A410FW05</accession>
<evidence type="ECO:0000313" key="8">
    <source>
        <dbReference type="EMBL" id="QAA77267.1"/>
    </source>
</evidence>
<dbReference type="EMBL" id="CP034928">
    <property type="protein sequence ID" value="QAA77267.1"/>
    <property type="molecule type" value="Genomic_DNA"/>
</dbReference>
<evidence type="ECO:0000259" key="7">
    <source>
        <dbReference type="Pfam" id="PF02608"/>
    </source>
</evidence>
<reference evidence="9" key="1">
    <citation type="submission" date="2018-12" db="EMBL/GenBank/DDBJ databases">
        <title>Complete genome sequence of an uncultured bacterium of the candidate phylum Bipolaricaulota.</title>
        <authorList>
            <person name="Kadnikov V.V."/>
            <person name="Mardanov A.V."/>
            <person name="Beletsky A.V."/>
            <person name="Frank Y.A."/>
            <person name="Karnachuk O.V."/>
            <person name="Ravin N.V."/>
        </authorList>
    </citation>
    <scope>NUCLEOTIDE SEQUENCE [LARGE SCALE GENOMIC DNA]</scope>
</reference>
<name>A0A410FW05_BIPS1</name>
<keyword evidence="4" id="KW-0472">Membrane</keyword>
<evidence type="ECO:0000256" key="1">
    <source>
        <dbReference type="ARBA" id="ARBA00004236"/>
    </source>
</evidence>